<evidence type="ECO:0000259" key="13">
    <source>
        <dbReference type="PROSITE" id="PS50109"/>
    </source>
</evidence>
<dbReference type="NCBIfam" id="TIGR00229">
    <property type="entry name" value="sensory_box"/>
    <property type="match status" value="1"/>
</dbReference>
<sequence length="481" mass="55065">MNQNSSQITIDAIPQQVWVANQDGRIVDINAKVSIDFGLKKHEIIEKGWASFVHPQDLEDSLDIWHSSINSGKEYVNEFRLLFADGHYYWHLARATCSVDQEGKAFWVGINTNISEQKQNEFIKEEFISVASHELKTPLTTIKGYNQLLSRVIKDPSSLSYLNRSLEQLGRLEKLVGDLMDVSKINAGKMSFSYEKFDFSESLQNIVSGLQYIYPSHNIILRSASDLYISGDKFRIEQVIQNFISNAVKYSPKATEIEVNAKTEMSNLVVSVQDFGIGIKREALNKLFERYYRADNAATKFEGLGLGLYISADIIKRHGGSFWIESELGKGSTFFFKIPLQPFHVVQVESRGDYYKDNYLEISCNNTERTMYVDWYGHQDMYSVQHGGKLMIDYLSRNNCSKVFNDNRKVLGTWSEASDWAAEVWLPKMEKAGLLYFAWIFSESIFSQLSAIKSVENEHKNAEIRFFSDAAEASKWILQVS</sequence>
<dbReference type="CDD" id="cd00130">
    <property type="entry name" value="PAS"/>
    <property type="match status" value="1"/>
</dbReference>
<dbReference type="SMART" id="SM00388">
    <property type="entry name" value="HisKA"/>
    <property type="match status" value="1"/>
</dbReference>
<dbReference type="InterPro" id="IPR001610">
    <property type="entry name" value="PAC"/>
</dbReference>
<feature type="domain" description="Histidine kinase" evidence="13">
    <location>
        <begin position="130"/>
        <end position="342"/>
    </location>
</feature>
<dbReference type="Pfam" id="PF00512">
    <property type="entry name" value="HisKA"/>
    <property type="match status" value="1"/>
</dbReference>
<dbReference type="InterPro" id="IPR003594">
    <property type="entry name" value="HATPase_dom"/>
</dbReference>
<dbReference type="InterPro" id="IPR005467">
    <property type="entry name" value="His_kinase_dom"/>
</dbReference>
<evidence type="ECO:0000256" key="8">
    <source>
        <dbReference type="ARBA" id="ARBA00022777"/>
    </source>
</evidence>
<dbReference type="SUPFAM" id="SSF55785">
    <property type="entry name" value="PYP-like sensor domain (PAS domain)"/>
    <property type="match status" value="1"/>
</dbReference>
<comment type="subcellular location">
    <subcellularLocation>
        <location evidence="2">Membrane</location>
        <topology evidence="2">Multi-pass membrane protein</topology>
    </subcellularLocation>
</comment>
<evidence type="ECO:0000256" key="12">
    <source>
        <dbReference type="ARBA" id="ARBA00023136"/>
    </source>
</evidence>
<evidence type="ECO:0000256" key="4">
    <source>
        <dbReference type="ARBA" id="ARBA00022553"/>
    </source>
</evidence>
<dbReference type="GO" id="GO:0005524">
    <property type="term" value="F:ATP binding"/>
    <property type="evidence" value="ECO:0007669"/>
    <property type="project" value="UniProtKB-KW"/>
</dbReference>
<dbReference type="InterPro" id="IPR004358">
    <property type="entry name" value="Sig_transdc_His_kin-like_C"/>
</dbReference>
<keyword evidence="10" id="KW-1133">Transmembrane helix</keyword>
<protein>
    <recommendedName>
        <fullName evidence="3">histidine kinase</fullName>
        <ecNumber evidence="3">2.7.13.3</ecNumber>
    </recommendedName>
</protein>
<organism evidence="16 17">
    <name type="scientific">Pedobacter lithocola</name>
    <dbReference type="NCBI Taxonomy" id="1908239"/>
    <lineage>
        <taxon>Bacteria</taxon>
        <taxon>Pseudomonadati</taxon>
        <taxon>Bacteroidota</taxon>
        <taxon>Sphingobacteriia</taxon>
        <taxon>Sphingobacteriales</taxon>
        <taxon>Sphingobacteriaceae</taxon>
        <taxon>Pedobacter</taxon>
    </lineage>
</organism>
<dbReference type="PANTHER" id="PTHR42878:SF7">
    <property type="entry name" value="SENSOR HISTIDINE KINASE GLRK"/>
    <property type="match status" value="1"/>
</dbReference>
<dbReference type="InterPro" id="IPR003661">
    <property type="entry name" value="HisK_dim/P_dom"/>
</dbReference>
<keyword evidence="5" id="KW-0808">Transferase</keyword>
<reference evidence="17" key="1">
    <citation type="journal article" date="2019" name="Int. J. Syst. Evol. Microbiol.">
        <title>The Global Catalogue of Microorganisms (GCM) 10K type strain sequencing project: providing services to taxonomists for standard genome sequencing and annotation.</title>
        <authorList>
            <consortium name="The Broad Institute Genomics Platform"/>
            <consortium name="The Broad Institute Genome Sequencing Center for Infectious Disease"/>
            <person name="Wu L."/>
            <person name="Ma J."/>
        </authorList>
    </citation>
    <scope>NUCLEOTIDE SEQUENCE [LARGE SCALE GENOMIC DNA]</scope>
    <source>
        <strain evidence="17">CCM 8691</strain>
    </source>
</reference>
<keyword evidence="17" id="KW-1185">Reference proteome</keyword>
<evidence type="ECO:0000256" key="2">
    <source>
        <dbReference type="ARBA" id="ARBA00004141"/>
    </source>
</evidence>
<keyword evidence="11" id="KW-0902">Two-component regulatory system</keyword>
<dbReference type="SMART" id="SM00086">
    <property type="entry name" value="PAC"/>
    <property type="match status" value="1"/>
</dbReference>
<dbReference type="PROSITE" id="PS50112">
    <property type="entry name" value="PAS"/>
    <property type="match status" value="1"/>
</dbReference>
<keyword evidence="4" id="KW-0597">Phosphoprotein</keyword>
<gene>
    <name evidence="16" type="ORF">ACFOWA_14380</name>
</gene>
<evidence type="ECO:0000256" key="3">
    <source>
        <dbReference type="ARBA" id="ARBA00012438"/>
    </source>
</evidence>
<evidence type="ECO:0000313" key="17">
    <source>
        <dbReference type="Proteomes" id="UP001595789"/>
    </source>
</evidence>
<dbReference type="Gene3D" id="1.10.287.130">
    <property type="match status" value="1"/>
</dbReference>
<evidence type="ECO:0000256" key="1">
    <source>
        <dbReference type="ARBA" id="ARBA00000085"/>
    </source>
</evidence>
<dbReference type="InterPro" id="IPR036890">
    <property type="entry name" value="HATPase_C_sf"/>
</dbReference>
<evidence type="ECO:0000256" key="11">
    <source>
        <dbReference type="ARBA" id="ARBA00023012"/>
    </source>
</evidence>
<dbReference type="RefSeq" id="WP_378986302.1">
    <property type="nucleotide sequence ID" value="NZ_JBHSBW010000013.1"/>
</dbReference>
<feature type="domain" description="PAS" evidence="14">
    <location>
        <begin position="2"/>
        <end position="72"/>
    </location>
</feature>
<dbReference type="EC" id="2.7.13.3" evidence="3"/>
<comment type="caution">
    <text evidence="16">The sequence shown here is derived from an EMBL/GenBank/DDBJ whole genome shotgun (WGS) entry which is preliminary data.</text>
</comment>
<feature type="domain" description="PAC" evidence="15">
    <location>
        <begin position="75"/>
        <end position="126"/>
    </location>
</feature>
<dbReference type="InterPro" id="IPR036097">
    <property type="entry name" value="HisK_dim/P_sf"/>
</dbReference>
<dbReference type="Gene3D" id="3.30.450.20">
    <property type="entry name" value="PAS domain"/>
    <property type="match status" value="1"/>
</dbReference>
<keyword evidence="12" id="KW-0472">Membrane</keyword>
<proteinExistence type="predicted"/>
<evidence type="ECO:0000259" key="14">
    <source>
        <dbReference type="PROSITE" id="PS50112"/>
    </source>
</evidence>
<keyword evidence="7" id="KW-0547">Nucleotide-binding</keyword>
<dbReference type="PANTHER" id="PTHR42878">
    <property type="entry name" value="TWO-COMPONENT HISTIDINE KINASE"/>
    <property type="match status" value="1"/>
</dbReference>
<dbReference type="SUPFAM" id="SSF47384">
    <property type="entry name" value="Homodimeric domain of signal transducing histidine kinase"/>
    <property type="match status" value="1"/>
</dbReference>
<dbReference type="CDD" id="cd00082">
    <property type="entry name" value="HisKA"/>
    <property type="match status" value="1"/>
</dbReference>
<dbReference type="InterPro" id="IPR050351">
    <property type="entry name" value="BphY/WalK/GraS-like"/>
</dbReference>
<evidence type="ECO:0000256" key="7">
    <source>
        <dbReference type="ARBA" id="ARBA00022741"/>
    </source>
</evidence>
<accession>A0ABV8PDL6</accession>
<dbReference type="Pfam" id="PF08447">
    <property type="entry name" value="PAS_3"/>
    <property type="match status" value="1"/>
</dbReference>
<evidence type="ECO:0000256" key="10">
    <source>
        <dbReference type="ARBA" id="ARBA00022989"/>
    </source>
</evidence>
<keyword evidence="8" id="KW-0418">Kinase</keyword>
<dbReference type="CDD" id="cd00075">
    <property type="entry name" value="HATPase"/>
    <property type="match status" value="1"/>
</dbReference>
<evidence type="ECO:0000256" key="9">
    <source>
        <dbReference type="ARBA" id="ARBA00022840"/>
    </source>
</evidence>
<comment type="catalytic activity">
    <reaction evidence="1">
        <text>ATP + protein L-histidine = ADP + protein N-phospho-L-histidine.</text>
        <dbReference type="EC" id="2.7.13.3"/>
    </reaction>
</comment>
<dbReference type="InterPro" id="IPR000014">
    <property type="entry name" value="PAS"/>
</dbReference>
<dbReference type="InterPro" id="IPR035965">
    <property type="entry name" value="PAS-like_dom_sf"/>
</dbReference>
<keyword evidence="9 16" id="KW-0067">ATP-binding</keyword>
<evidence type="ECO:0000256" key="5">
    <source>
        <dbReference type="ARBA" id="ARBA00022679"/>
    </source>
</evidence>
<dbReference type="Proteomes" id="UP001595789">
    <property type="component" value="Unassembled WGS sequence"/>
</dbReference>
<dbReference type="PRINTS" id="PR00344">
    <property type="entry name" value="BCTRLSENSOR"/>
</dbReference>
<evidence type="ECO:0000313" key="16">
    <source>
        <dbReference type="EMBL" id="MFC4212382.1"/>
    </source>
</evidence>
<dbReference type="SMART" id="SM00091">
    <property type="entry name" value="PAS"/>
    <property type="match status" value="1"/>
</dbReference>
<evidence type="ECO:0000259" key="15">
    <source>
        <dbReference type="PROSITE" id="PS50113"/>
    </source>
</evidence>
<dbReference type="Gene3D" id="3.30.565.10">
    <property type="entry name" value="Histidine kinase-like ATPase, C-terminal domain"/>
    <property type="match status" value="1"/>
</dbReference>
<dbReference type="SUPFAM" id="SSF55874">
    <property type="entry name" value="ATPase domain of HSP90 chaperone/DNA topoisomerase II/histidine kinase"/>
    <property type="match status" value="1"/>
</dbReference>
<evidence type="ECO:0000256" key="6">
    <source>
        <dbReference type="ARBA" id="ARBA00022692"/>
    </source>
</evidence>
<dbReference type="PROSITE" id="PS50113">
    <property type="entry name" value="PAC"/>
    <property type="match status" value="1"/>
</dbReference>
<dbReference type="Pfam" id="PF02518">
    <property type="entry name" value="HATPase_c"/>
    <property type="match status" value="1"/>
</dbReference>
<dbReference type="InterPro" id="IPR013655">
    <property type="entry name" value="PAS_fold_3"/>
</dbReference>
<dbReference type="InterPro" id="IPR000700">
    <property type="entry name" value="PAS-assoc_C"/>
</dbReference>
<dbReference type="SMART" id="SM00387">
    <property type="entry name" value="HATPase_c"/>
    <property type="match status" value="1"/>
</dbReference>
<name>A0ABV8PDL6_9SPHI</name>
<dbReference type="EMBL" id="JBHSBW010000013">
    <property type="protein sequence ID" value="MFC4212382.1"/>
    <property type="molecule type" value="Genomic_DNA"/>
</dbReference>
<keyword evidence="6" id="KW-0812">Transmembrane</keyword>
<dbReference type="PROSITE" id="PS50109">
    <property type="entry name" value="HIS_KIN"/>
    <property type="match status" value="1"/>
</dbReference>